<evidence type="ECO:0000256" key="11">
    <source>
        <dbReference type="SAM" id="SignalP"/>
    </source>
</evidence>
<feature type="compositionally biased region" description="Polar residues" evidence="9">
    <location>
        <begin position="83"/>
        <end position="92"/>
    </location>
</feature>
<keyword evidence="10" id="KW-0472">Membrane</keyword>
<dbReference type="NCBIfam" id="TIGR01167">
    <property type="entry name" value="LPXTG_anchor"/>
    <property type="match status" value="1"/>
</dbReference>
<reference evidence="13" key="2">
    <citation type="submission" date="2020-01" db="EMBL/GenBank/DDBJ databases">
        <authorList>
            <consortium name="NCBI Pathogen Detection Project"/>
        </authorList>
    </citation>
    <scope>NUCLEOTIDE SEQUENCE</scope>
    <source>
        <strain evidence="13">CFIAFB20140010</strain>
        <strain evidence="14">LiDS0115</strain>
    </source>
</reference>
<dbReference type="PANTHER" id="PTHR46652">
    <property type="entry name" value="LEUCINE-RICH REPEAT AND IQ DOMAIN-CONTAINING PROTEIN 1-RELATED"/>
    <property type="match status" value="1"/>
</dbReference>
<dbReference type="EMBL" id="DAAKPP010000004">
    <property type="protein sequence ID" value="HAC3055923.1"/>
    <property type="molecule type" value="Genomic_DNA"/>
</dbReference>
<proteinExistence type="inferred from homology"/>
<feature type="region of interest" description="Disordered" evidence="9">
    <location>
        <begin position="35"/>
        <end position="92"/>
    </location>
</feature>
<evidence type="ECO:0000256" key="7">
    <source>
        <dbReference type="ARBA" id="ARBA00022737"/>
    </source>
</evidence>
<organism evidence="13">
    <name type="scientific">Listeria monocytogenes</name>
    <dbReference type="NCBI Taxonomy" id="1639"/>
    <lineage>
        <taxon>Bacteria</taxon>
        <taxon>Bacillati</taxon>
        <taxon>Bacillota</taxon>
        <taxon>Bacilli</taxon>
        <taxon>Bacillales</taxon>
        <taxon>Listeriaceae</taxon>
        <taxon>Listeria</taxon>
    </lineage>
</organism>
<dbReference type="Gene3D" id="3.10.20.320">
    <property type="entry name" value="Putative peptidoglycan bound protein (lpxtg motif)"/>
    <property type="match status" value="1"/>
</dbReference>
<feature type="compositionally biased region" description="Polar residues" evidence="9">
    <location>
        <begin position="52"/>
        <end position="63"/>
    </location>
</feature>
<dbReference type="PROSITE" id="PS50847">
    <property type="entry name" value="GRAM_POS_ANCHORING"/>
    <property type="match status" value="1"/>
</dbReference>
<evidence type="ECO:0000256" key="1">
    <source>
        <dbReference type="ARBA" id="ARBA00004168"/>
    </source>
</evidence>
<dbReference type="Pfam" id="PF08191">
    <property type="entry name" value="LRR_adjacent"/>
    <property type="match status" value="1"/>
</dbReference>
<dbReference type="Proteomes" id="UP000840569">
    <property type="component" value="Unassembled WGS sequence"/>
</dbReference>
<dbReference type="Proteomes" id="UP000841561">
    <property type="component" value="Unassembled WGS sequence"/>
</dbReference>
<evidence type="ECO:0000259" key="12">
    <source>
        <dbReference type="PROSITE" id="PS50847"/>
    </source>
</evidence>
<dbReference type="InterPro" id="IPR013783">
    <property type="entry name" value="Ig-like_fold"/>
</dbReference>
<dbReference type="InterPro" id="IPR050836">
    <property type="entry name" value="SDS22/Internalin_LRR"/>
</dbReference>
<feature type="domain" description="Gram-positive cocci surface proteins LPxTG" evidence="12">
    <location>
        <begin position="800"/>
        <end position="832"/>
    </location>
</feature>
<dbReference type="AlphaFoldDB" id="A0A3T1H9E5"/>
<protein>
    <submittedName>
        <fullName evidence="13">Lmo0171 family class 1 internalin</fullName>
    </submittedName>
</protein>
<evidence type="ECO:0000256" key="5">
    <source>
        <dbReference type="ARBA" id="ARBA00022614"/>
    </source>
</evidence>
<dbReference type="Gene3D" id="3.80.10.10">
    <property type="entry name" value="Ribonuclease Inhibitor"/>
    <property type="match status" value="1"/>
</dbReference>
<evidence type="ECO:0000256" key="2">
    <source>
        <dbReference type="ARBA" id="ARBA00009432"/>
    </source>
</evidence>
<feature type="transmembrane region" description="Helical" evidence="10">
    <location>
        <begin position="806"/>
        <end position="824"/>
    </location>
</feature>
<dbReference type="Pfam" id="PF06458">
    <property type="entry name" value="MucBP"/>
    <property type="match status" value="1"/>
</dbReference>
<feature type="compositionally biased region" description="Low complexity" evidence="9">
    <location>
        <begin position="64"/>
        <end position="76"/>
    </location>
</feature>
<dbReference type="NCBIfam" id="NF033932">
    <property type="entry name" value="LapB_rpt_80"/>
    <property type="match status" value="3"/>
</dbReference>
<evidence type="ECO:0000256" key="6">
    <source>
        <dbReference type="ARBA" id="ARBA00022729"/>
    </source>
</evidence>
<feature type="compositionally biased region" description="Low complexity" evidence="9">
    <location>
        <begin position="39"/>
        <end position="50"/>
    </location>
</feature>
<evidence type="ECO:0000256" key="10">
    <source>
        <dbReference type="SAM" id="Phobius"/>
    </source>
</evidence>
<dbReference type="PANTHER" id="PTHR46652:SF3">
    <property type="entry name" value="LEUCINE-RICH REPEAT-CONTAINING PROTEIN 9"/>
    <property type="match status" value="1"/>
</dbReference>
<keyword evidence="10" id="KW-1133">Transmembrane helix</keyword>
<evidence type="ECO:0000313" key="15">
    <source>
        <dbReference type="Proteomes" id="UP000841561"/>
    </source>
</evidence>
<dbReference type="SUPFAM" id="SSF81296">
    <property type="entry name" value="E set domains"/>
    <property type="match status" value="1"/>
</dbReference>
<dbReference type="InterPro" id="IPR014756">
    <property type="entry name" value="Ig_E-set"/>
</dbReference>
<keyword evidence="6 11" id="KW-0732">Signal</keyword>
<comment type="caution">
    <text evidence="13">The sequence shown here is derived from an EMBL/GenBank/DDBJ whole genome shotgun (WGS) entry which is preliminary data.</text>
</comment>
<keyword evidence="4" id="KW-0964">Secreted</keyword>
<feature type="chain" id="PRO_5041078845" evidence="11">
    <location>
        <begin position="24"/>
        <end position="832"/>
    </location>
</feature>
<reference evidence="13 15" key="1">
    <citation type="journal article" date="2018" name="Genome Biol.">
        <title>SKESA: strategic k-mer extension for scrupulous assemblies.</title>
        <authorList>
            <person name="Souvorov A."/>
            <person name="Agarwala R."/>
            <person name="Lipman D.J."/>
        </authorList>
    </citation>
    <scope>NUCLEOTIDE SEQUENCE [LARGE SCALE GENOMIC DNA]</scope>
    <source>
        <strain evidence="13">CFIAFB20140010</strain>
        <strain evidence="14 15">LiDS0115</strain>
    </source>
</reference>
<keyword evidence="10" id="KW-0812">Transmembrane</keyword>
<evidence type="ECO:0000256" key="3">
    <source>
        <dbReference type="ARBA" id="ARBA00022512"/>
    </source>
</evidence>
<evidence type="ECO:0000256" key="9">
    <source>
        <dbReference type="SAM" id="MobiDB-lite"/>
    </source>
</evidence>
<evidence type="ECO:0000313" key="13">
    <source>
        <dbReference type="EMBL" id="HAB7721206.1"/>
    </source>
</evidence>
<dbReference type="RefSeq" id="WP_014601593.1">
    <property type="nucleotide sequence ID" value="NC_021823.1"/>
</dbReference>
<feature type="signal peptide" evidence="11">
    <location>
        <begin position="1"/>
        <end position="23"/>
    </location>
</feature>
<dbReference type="InterPro" id="IPR019931">
    <property type="entry name" value="LPXTG_anchor"/>
</dbReference>
<dbReference type="InterPro" id="IPR009459">
    <property type="entry name" value="MucBP_dom"/>
</dbReference>
<dbReference type="Gene3D" id="2.60.40.1220">
    <property type="match status" value="1"/>
</dbReference>
<dbReference type="Pfam" id="PF18981">
    <property type="entry name" value="InlK_D3"/>
    <property type="match status" value="2"/>
</dbReference>
<dbReference type="InterPro" id="IPR032675">
    <property type="entry name" value="LRR_dom_sf"/>
</dbReference>
<keyword evidence="3" id="KW-0134">Cell wall</keyword>
<feature type="region of interest" description="Disordered" evidence="9">
    <location>
        <begin position="759"/>
        <end position="789"/>
    </location>
</feature>
<dbReference type="SUPFAM" id="SSF52058">
    <property type="entry name" value="L domain-like"/>
    <property type="match status" value="1"/>
</dbReference>
<dbReference type="InterPro" id="IPR014755">
    <property type="entry name" value="Cu-Rt/internalin_Ig-like"/>
</dbReference>
<dbReference type="InterPro" id="IPR044056">
    <property type="entry name" value="InlI_Ig-like"/>
</dbReference>
<sequence length="832" mass="90341">MRKIPVVVSLALCFSLVSPSLYASADTITADQITKEATTDTTEPTTIDQPSRMDNSQTAPQKMTASSSEEAATTNSTEEENTPKNNLKSTSENSKTYAELFPDVNLAKIIAKNISGTEDINAEVSEAELQTITNLVATNQNITSLTGIEHLTALENINVNNNELRTIDSLFNMPTLKSISANNNKITGNFSLVKTLPELHTLEVLGNAITELDIENQPNLVTLSADELELKKLTLKNLSQLNGLGRIASSISIDWGDLESVTLMNLPEIISVDISGNYLDSDDIHLENLPAVKNLDISSNELTRLPKINDFPLLTTINVRSNKIDRLESSKLVDVPKLATLNADKQAVTLSKTIAAGNFTIPNNVENLAGQMVTPKIISNKGTYSDQSIAWASGELSGLSKVSYTFDEVINSPAIAGKYTGTVNQPIEVKAVPVIVADKSVSYAPVNAKDEATFLQDIRASASENAQITSDYSEVVDFATPGDYTVTLHAKNEFDLKADPVTVVVHINDIQKPQVAVNSNDISFEVGTELTSEVLLAKSGAVVTDLYDEAIKMEVDLSEVDSSKLGTYEATIIAKSKSGASSDPIKLSVKIVDTEKPIIQINNPEIIIEKGSELTEGQIIDQVGITATDNYDQDLNIHMDLSKVDTSKPGSYEVTIYTEDSSGNRSETVTITVKVPEAKIGKITIQYMDSENNELAESNTITGEVGETYETLAKEIEGYTLKENPANSSGVFEETRQTIQYIYVKDIINPEFPVYSENNVTPELPSNNNNSVNGSRQTPSKSVKKQSKAYSKINQMPMNLPETGDSTNLLFIFMGVLLLAGLTLSKAKRKNQ</sequence>
<dbReference type="Pfam" id="PF00746">
    <property type="entry name" value="Gram_pos_anchor"/>
    <property type="match status" value="1"/>
</dbReference>
<dbReference type="InterPro" id="IPR012569">
    <property type="entry name" value="Inl_IR"/>
</dbReference>
<comment type="similarity">
    <text evidence="2">Belongs to the internalin family.</text>
</comment>
<dbReference type="EMBL" id="DAAHYZ010000002">
    <property type="protein sequence ID" value="HAB7721206.1"/>
    <property type="molecule type" value="Genomic_DNA"/>
</dbReference>
<name>A0A3T1H9E5_LISMN</name>
<evidence type="ECO:0000256" key="4">
    <source>
        <dbReference type="ARBA" id="ARBA00022525"/>
    </source>
</evidence>
<gene>
    <name evidence="13" type="ORF">GYP27_04380</name>
    <name evidence="14" type="ORF">GZK27_10455</name>
</gene>
<dbReference type="Gene3D" id="2.60.40.10">
    <property type="entry name" value="Immunoglobulins"/>
    <property type="match status" value="3"/>
</dbReference>
<evidence type="ECO:0000256" key="8">
    <source>
        <dbReference type="ARBA" id="ARBA00023088"/>
    </source>
</evidence>
<evidence type="ECO:0000313" key="14">
    <source>
        <dbReference type="EMBL" id="HAC3055923.1"/>
    </source>
</evidence>
<keyword evidence="7" id="KW-0677">Repeat</keyword>
<keyword evidence="5" id="KW-0433">Leucine-rich repeat</keyword>
<feature type="compositionally biased region" description="Polar residues" evidence="9">
    <location>
        <begin position="759"/>
        <end position="781"/>
    </location>
</feature>
<accession>A0A3T1H9E5</accession>
<keyword evidence="8" id="KW-0572">Peptidoglycan-anchor</keyword>
<comment type="subcellular location">
    <subcellularLocation>
        <location evidence="1">Secreted</location>
        <location evidence="1">Cell wall</location>
        <topology evidence="1">Peptidoglycan-anchor</topology>
    </subcellularLocation>
</comment>